<dbReference type="GO" id="GO:0022857">
    <property type="term" value="F:transmembrane transporter activity"/>
    <property type="evidence" value="ECO:0007669"/>
    <property type="project" value="InterPro"/>
</dbReference>
<reference evidence="7" key="1">
    <citation type="submission" date="2020-05" db="EMBL/GenBank/DDBJ databases">
        <authorList>
            <person name="Chiriac C."/>
            <person name="Salcher M."/>
            <person name="Ghai R."/>
            <person name="Kavagutti S V."/>
        </authorList>
    </citation>
    <scope>NUCLEOTIDE SEQUENCE</scope>
</reference>
<accession>A0A6J6DEE0</accession>
<feature type="transmembrane region" description="Helical" evidence="5">
    <location>
        <begin position="336"/>
        <end position="358"/>
    </location>
</feature>
<feature type="transmembrane region" description="Helical" evidence="5">
    <location>
        <begin position="364"/>
        <end position="386"/>
    </location>
</feature>
<dbReference type="GO" id="GO:0016020">
    <property type="term" value="C:membrane"/>
    <property type="evidence" value="ECO:0007669"/>
    <property type="project" value="UniProtKB-SubCell"/>
</dbReference>
<evidence type="ECO:0000256" key="5">
    <source>
        <dbReference type="SAM" id="Phobius"/>
    </source>
</evidence>
<dbReference type="AlphaFoldDB" id="A0A6J6DEE0"/>
<dbReference type="InterPro" id="IPR051788">
    <property type="entry name" value="MFS_Transporter"/>
</dbReference>
<evidence type="ECO:0000256" key="2">
    <source>
        <dbReference type="ARBA" id="ARBA00022692"/>
    </source>
</evidence>
<evidence type="ECO:0000256" key="3">
    <source>
        <dbReference type="ARBA" id="ARBA00022989"/>
    </source>
</evidence>
<feature type="domain" description="Major facilitator superfamily (MFS) profile" evidence="6">
    <location>
        <begin position="166"/>
        <end position="396"/>
    </location>
</feature>
<feature type="transmembrane region" description="Helical" evidence="5">
    <location>
        <begin position="101"/>
        <end position="122"/>
    </location>
</feature>
<proteinExistence type="predicted"/>
<evidence type="ECO:0000259" key="6">
    <source>
        <dbReference type="PROSITE" id="PS50850"/>
    </source>
</evidence>
<feature type="transmembrane region" description="Helical" evidence="5">
    <location>
        <begin position="163"/>
        <end position="185"/>
    </location>
</feature>
<organism evidence="7">
    <name type="scientific">freshwater metagenome</name>
    <dbReference type="NCBI Taxonomy" id="449393"/>
    <lineage>
        <taxon>unclassified sequences</taxon>
        <taxon>metagenomes</taxon>
        <taxon>ecological metagenomes</taxon>
    </lineage>
</organism>
<dbReference type="InterPro" id="IPR020846">
    <property type="entry name" value="MFS_dom"/>
</dbReference>
<gene>
    <name evidence="7" type="ORF">UFOPK1618_00452</name>
</gene>
<dbReference type="InterPro" id="IPR036259">
    <property type="entry name" value="MFS_trans_sf"/>
</dbReference>
<protein>
    <submittedName>
        <fullName evidence="7">Unannotated protein</fullName>
    </submittedName>
</protein>
<evidence type="ECO:0000256" key="1">
    <source>
        <dbReference type="ARBA" id="ARBA00004141"/>
    </source>
</evidence>
<keyword evidence="4 5" id="KW-0472">Membrane</keyword>
<dbReference type="Pfam" id="PF07690">
    <property type="entry name" value="MFS_1"/>
    <property type="match status" value="2"/>
</dbReference>
<feature type="transmembrane region" description="Helical" evidence="5">
    <location>
        <begin position="45"/>
        <end position="65"/>
    </location>
</feature>
<dbReference type="InterPro" id="IPR011701">
    <property type="entry name" value="MFS"/>
</dbReference>
<dbReference type="SUPFAM" id="SSF103473">
    <property type="entry name" value="MFS general substrate transporter"/>
    <property type="match status" value="1"/>
</dbReference>
<dbReference type="CDD" id="cd17393">
    <property type="entry name" value="MFS_MosC_like"/>
    <property type="match status" value="1"/>
</dbReference>
<comment type="subcellular location">
    <subcellularLocation>
        <location evidence="1">Membrane</location>
        <topology evidence="1">Multi-pass membrane protein</topology>
    </subcellularLocation>
</comment>
<dbReference type="PANTHER" id="PTHR23514">
    <property type="entry name" value="BYPASS OF STOP CODON PROTEIN 6"/>
    <property type="match status" value="1"/>
</dbReference>
<evidence type="ECO:0000313" key="7">
    <source>
        <dbReference type="EMBL" id="CAB4559828.1"/>
    </source>
</evidence>
<keyword evidence="3 5" id="KW-1133">Transmembrane helix</keyword>
<feature type="transmembrane region" description="Helical" evidence="5">
    <location>
        <begin position="303"/>
        <end position="324"/>
    </location>
</feature>
<keyword evidence="2 5" id="KW-0812">Transmembrane</keyword>
<name>A0A6J6DEE0_9ZZZZ</name>
<feature type="transmembrane region" description="Helical" evidence="5">
    <location>
        <begin position="12"/>
        <end position="33"/>
    </location>
</feature>
<dbReference type="EMBL" id="CAEZTF010000068">
    <property type="protein sequence ID" value="CAB4559828.1"/>
    <property type="molecule type" value="Genomic_DNA"/>
</dbReference>
<dbReference type="PANTHER" id="PTHR23514:SF13">
    <property type="entry name" value="INNER MEMBRANE PROTEIN YBJJ"/>
    <property type="match status" value="1"/>
</dbReference>
<dbReference type="PROSITE" id="PS50850">
    <property type="entry name" value="MFS"/>
    <property type="match status" value="1"/>
</dbReference>
<sequence length="396" mass="41333">MLLSMTKLQKARAAVFIYFLLCGSAVTIFAAHIPLIEKTLSLTHAQIGTVILLMGAGALASMQFVGNQIDKRGSASTLRNISFALGFALMLPGFATNYFTLAATVFLLGTAIGGIDIAMNAHALEVERAYGRPIFSAFHAMWSIGGVLGSAIASAALSFETPMAVTMVVWGAATFLTGLLMWPLLLPNKEQAAKSEESTTKSKSKGKEFGFVIFIGLVSAAAAVIEGVGIDWSALYSVDKFEVSVATAGISITAFAGAMAIVRMFADRVVAKFGRLFVIRYGAFISALGIVVALTMPSVELSWLGWALAGIGISAVVPQCMAYGSDIGDEANQGRNLAKVVGLTYAGVLGGPAIIGFLSQAVGLQQALIFGIALAGFVAVSSVFLAKGKKKYDEAI</sequence>
<feature type="transmembrane region" description="Helical" evidence="5">
    <location>
        <begin position="278"/>
        <end position="297"/>
    </location>
</feature>
<feature type="transmembrane region" description="Helical" evidence="5">
    <location>
        <begin position="245"/>
        <end position="266"/>
    </location>
</feature>
<dbReference type="Gene3D" id="1.20.1250.20">
    <property type="entry name" value="MFS general substrate transporter like domains"/>
    <property type="match status" value="2"/>
</dbReference>
<feature type="transmembrane region" description="Helical" evidence="5">
    <location>
        <begin position="77"/>
        <end position="95"/>
    </location>
</feature>
<evidence type="ECO:0000256" key="4">
    <source>
        <dbReference type="ARBA" id="ARBA00023136"/>
    </source>
</evidence>
<feature type="transmembrane region" description="Helical" evidence="5">
    <location>
        <begin position="134"/>
        <end position="157"/>
    </location>
</feature>
<feature type="transmembrane region" description="Helical" evidence="5">
    <location>
        <begin position="206"/>
        <end position="225"/>
    </location>
</feature>